<dbReference type="EMBL" id="BARW01003799">
    <property type="protein sequence ID" value="GAI70960.1"/>
    <property type="molecule type" value="Genomic_DNA"/>
</dbReference>
<evidence type="ECO:0000256" key="1">
    <source>
        <dbReference type="SAM" id="Coils"/>
    </source>
</evidence>
<accession>X1S6B4</accession>
<evidence type="ECO:0000313" key="2">
    <source>
        <dbReference type="EMBL" id="GAI70960.1"/>
    </source>
</evidence>
<protein>
    <submittedName>
        <fullName evidence="2">Uncharacterized protein</fullName>
    </submittedName>
</protein>
<proteinExistence type="predicted"/>
<name>X1S6B4_9ZZZZ</name>
<comment type="caution">
    <text evidence="2">The sequence shown here is derived from an EMBL/GenBank/DDBJ whole genome shotgun (WGS) entry which is preliminary data.</text>
</comment>
<reference evidence="2" key="1">
    <citation type="journal article" date="2014" name="Front. Microbiol.">
        <title>High frequency of phylogenetically diverse reductive dehalogenase-homologous genes in deep subseafloor sedimentary metagenomes.</title>
        <authorList>
            <person name="Kawai M."/>
            <person name="Futagami T."/>
            <person name="Toyoda A."/>
            <person name="Takaki Y."/>
            <person name="Nishi S."/>
            <person name="Hori S."/>
            <person name="Arai W."/>
            <person name="Tsubouchi T."/>
            <person name="Morono Y."/>
            <person name="Uchiyama I."/>
            <person name="Ito T."/>
            <person name="Fujiyama A."/>
            <person name="Inagaki F."/>
            <person name="Takami H."/>
        </authorList>
    </citation>
    <scope>NUCLEOTIDE SEQUENCE</scope>
    <source>
        <strain evidence="2">Expedition CK06-06</strain>
    </source>
</reference>
<sequence>MLLTPEQIKQAIDELHQRKPGKILHTVEIYEAIAQAQYNEDMKEAMMEIEQKLEILKKLDTKDLIAKLHQYEDELQKAMTDEAKFKSTNQGYLSTGGDCREVKRILAELAVQAPKATEGGKKLTVADKEEWLIRQRKENKELSDTIDKQRQVAFVLEQRQINVELTRRRLEGIRSVLALKTQQIAFLASG</sequence>
<dbReference type="AlphaFoldDB" id="X1S6B4"/>
<gene>
    <name evidence="2" type="ORF">S12H4_09389</name>
</gene>
<feature type="coiled-coil region" evidence="1">
    <location>
        <begin position="39"/>
        <end position="81"/>
    </location>
</feature>
<organism evidence="2">
    <name type="scientific">marine sediment metagenome</name>
    <dbReference type="NCBI Taxonomy" id="412755"/>
    <lineage>
        <taxon>unclassified sequences</taxon>
        <taxon>metagenomes</taxon>
        <taxon>ecological metagenomes</taxon>
    </lineage>
</organism>
<keyword evidence="1" id="KW-0175">Coiled coil</keyword>